<protein>
    <submittedName>
        <fullName evidence="3">Aminoglycoside N(6')acetyltransferase</fullName>
    </submittedName>
</protein>
<dbReference type="GO" id="GO:0016410">
    <property type="term" value="F:N-acyltransferase activity"/>
    <property type="evidence" value="ECO:0007669"/>
    <property type="project" value="TreeGrafter"/>
</dbReference>
<keyword evidence="3" id="KW-0808">Transferase</keyword>
<evidence type="ECO:0000259" key="2">
    <source>
        <dbReference type="PROSITE" id="PS51186"/>
    </source>
</evidence>
<name>A0A0W0WXV9_9GAMM</name>
<reference evidence="3 4" key="1">
    <citation type="submission" date="2015-11" db="EMBL/GenBank/DDBJ databases">
        <title>Genomic analysis of 38 Legionella species identifies large and diverse effector repertoires.</title>
        <authorList>
            <person name="Burstein D."/>
            <person name="Amaro F."/>
            <person name="Zusman T."/>
            <person name="Lifshitz Z."/>
            <person name="Cohen O."/>
            <person name="Gilbert J.A."/>
            <person name="Pupko T."/>
            <person name="Shuman H.A."/>
            <person name="Segal G."/>
        </authorList>
    </citation>
    <scope>NUCLEOTIDE SEQUENCE [LARGE SCALE GENOMIC DNA]</scope>
    <source>
        <strain evidence="3 4">Oak Ridge-10</strain>
    </source>
</reference>
<dbReference type="PANTHER" id="PTHR31438:SF1">
    <property type="entry name" value="LYSINE N-ACYLTRANSFERASE C17G9.06C-RELATED"/>
    <property type="match status" value="1"/>
</dbReference>
<dbReference type="AlphaFoldDB" id="A0A0W0WXV9"/>
<evidence type="ECO:0000256" key="1">
    <source>
        <dbReference type="ARBA" id="ARBA00023251"/>
    </source>
</evidence>
<dbReference type="InterPro" id="IPR016181">
    <property type="entry name" value="Acyl_CoA_acyltransferase"/>
</dbReference>
<dbReference type="PANTHER" id="PTHR31438">
    <property type="entry name" value="LYSINE N-ACYLTRANSFERASE C17G9.06C-RELATED"/>
    <property type="match status" value="1"/>
</dbReference>
<accession>A0A0W0WXV9</accession>
<dbReference type="Pfam" id="PF13523">
    <property type="entry name" value="Acetyltransf_8"/>
    <property type="match status" value="1"/>
</dbReference>
<dbReference type="RefSeq" id="WP_035893908.1">
    <property type="nucleotide sequence ID" value="NZ_LCUA01000040.1"/>
</dbReference>
<dbReference type="GO" id="GO:0046677">
    <property type="term" value="P:response to antibiotic"/>
    <property type="evidence" value="ECO:0007669"/>
    <property type="project" value="UniProtKB-KW"/>
</dbReference>
<dbReference type="SUPFAM" id="SSF55729">
    <property type="entry name" value="Acyl-CoA N-acyltransferases (Nat)"/>
    <property type="match status" value="1"/>
</dbReference>
<evidence type="ECO:0000313" key="4">
    <source>
        <dbReference type="Proteomes" id="UP000054858"/>
    </source>
</evidence>
<dbReference type="Gene3D" id="3.40.630.30">
    <property type="match status" value="1"/>
</dbReference>
<dbReference type="Proteomes" id="UP000054858">
    <property type="component" value="Unassembled WGS sequence"/>
</dbReference>
<dbReference type="InterPro" id="IPR000182">
    <property type="entry name" value="GNAT_dom"/>
</dbReference>
<proteinExistence type="predicted"/>
<comment type="caution">
    <text evidence="3">The sequence shown here is derived from an EMBL/GenBank/DDBJ whole genome shotgun (WGS) entry which is preliminary data.</text>
</comment>
<sequence>MENFQFLFKPVAKTQQQLIHEWIAQPHINQWLHGEGLKNTIKDLEQFVHAKNPWAMHWIAYDNDVPFAYLLTSELEKTLEQPKSAITLDLFIGRLDYIGKGIAVQMIHELLMQHFLHVEEVHIDPEIRNERAVHVYKKAGFKITGEFIAPWHPVPHYKMRLIMADIIQP</sequence>
<dbReference type="EMBL" id="LNYP01000031">
    <property type="protein sequence ID" value="KTD37155.1"/>
    <property type="molecule type" value="Genomic_DNA"/>
</dbReference>
<keyword evidence="1" id="KW-0046">Antibiotic resistance</keyword>
<evidence type="ECO:0000313" key="3">
    <source>
        <dbReference type="EMBL" id="KTD37155.1"/>
    </source>
</evidence>
<dbReference type="PROSITE" id="PS51186">
    <property type="entry name" value="GNAT"/>
    <property type="match status" value="1"/>
</dbReference>
<feature type="domain" description="N-acetyltransferase" evidence="2">
    <location>
        <begin position="6"/>
        <end position="164"/>
    </location>
</feature>
<gene>
    <name evidence="3" type="primary">aacA4</name>
    <name evidence="3" type="ORF">Loak_2291</name>
</gene>
<organism evidence="3 4">
    <name type="scientific">Legionella oakridgensis</name>
    <dbReference type="NCBI Taxonomy" id="29423"/>
    <lineage>
        <taxon>Bacteria</taxon>
        <taxon>Pseudomonadati</taxon>
        <taxon>Pseudomonadota</taxon>
        <taxon>Gammaproteobacteria</taxon>
        <taxon>Legionellales</taxon>
        <taxon>Legionellaceae</taxon>
        <taxon>Legionella</taxon>
    </lineage>
</organism>
<dbReference type="PATRIC" id="fig|29423.5.peg.2404"/>